<sequence>MSNAKNQWLNFVCILWACFCLFSCGSDSKSNSPETALEYSYKQPELKGDGWQTAHLSDYSIDVEPYEKLVDKINRNALNYRHIDSVTIIKEEKIIFEQSFRTSLDLADSWANNQDLELHILNSVTKSVTSALIGIAIDQDYIDSVNVKVHDYFQHKLPVDNWHESKGDITLKNWLTMQHGYLWDEWNVSYLNSSNLNSQMNNAIDPMHFLLSRPMASMPGEEFAYSTGVSFGIGRLLEYATEQSVTNFMEQNLFAPLGIEKYTYWSLDNQLHTGSALYLSTRDMAKFGQLFLNKGIWQGEQVISESWVNESTQQHFAAASWGYGYQWWTTQFTVGNDIVSTYYADGYGGQYIFVMPALELVVVFTGRAYQEGDMDEYKVRTIMETDILPTLLINSY</sequence>
<organism evidence="2 3">
    <name type="scientific">Litorilituus lipolyticus</name>
    <dbReference type="NCBI Taxonomy" id="2491017"/>
    <lineage>
        <taxon>Bacteria</taxon>
        <taxon>Pseudomonadati</taxon>
        <taxon>Pseudomonadota</taxon>
        <taxon>Gammaproteobacteria</taxon>
        <taxon>Alteromonadales</taxon>
        <taxon>Colwelliaceae</taxon>
        <taxon>Litorilituus</taxon>
    </lineage>
</organism>
<gene>
    <name evidence="2" type="ORF">EPA86_08405</name>
</gene>
<evidence type="ECO:0000313" key="2">
    <source>
        <dbReference type="EMBL" id="TPH15592.1"/>
    </source>
</evidence>
<proteinExistence type="predicted"/>
<dbReference type="InterPro" id="IPR012338">
    <property type="entry name" value="Beta-lactam/transpept-like"/>
</dbReference>
<evidence type="ECO:0000259" key="1">
    <source>
        <dbReference type="Pfam" id="PF00144"/>
    </source>
</evidence>
<feature type="domain" description="Beta-lactamase-related" evidence="1">
    <location>
        <begin position="86"/>
        <end position="365"/>
    </location>
</feature>
<protein>
    <submittedName>
        <fullName evidence="2">Class C beta-lactamase-related serine hydrolase</fullName>
    </submittedName>
</protein>
<evidence type="ECO:0000313" key="3">
    <source>
        <dbReference type="Proteomes" id="UP000315303"/>
    </source>
</evidence>
<dbReference type="InterPro" id="IPR050789">
    <property type="entry name" value="Diverse_Enzym_Activities"/>
</dbReference>
<dbReference type="RefSeq" id="WP_140602991.1">
    <property type="nucleotide sequence ID" value="NZ_SAWY01000019.1"/>
</dbReference>
<dbReference type="EMBL" id="SAWY01000019">
    <property type="protein sequence ID" value="TPH15592.1"/>
    <property type="molecule type" value="Genomic_DNA"/>
</dbReference>
<dbReference type="Proteomes" id="UP000315303">
    <property type="component" value="Unassembled WGS sequence"/>
</dbReference>
<dbReference type="Gene3D" id="3.40.710.10">
    <property type="entry name" value="DD-peptidase/beta-lactamase superfamily"/>
    <property type="match status" value="1"/>
</dbReference>
<dbReference type="Pfam" id="PF00144">
    <property type="entry name" value="Beta-lactamase"/>
    <property type="match status" value="1"/>
</dbReference>
<dbReference type="AlphaFoldDB" id="A0A502KVI8"/>
<keyword evidence="2" id="KW-0378">Hydrolase</keyword>
<dbReference type="InterPro" id="IPR001466">
    <property type="entry name" value="Beta-lactam-related"/>
</dbReference>
<dbReference type="SUPFAM" id="SSF56601">
    <property type="entry name" value="beta-lactamase/transpeptidase-like"/>
    <property type="match status" value="1"/>
</dbReference>
<dbReference type="GO" id="GO:0016787">
    <property type="term" value="F:hydrolase activity"/>
    <property type="evidence" value="ECO:0007669"/>
    <property type="project" value="UniProtKB-KW"/>
</dbReference>
<dbReference type="PANTHER" id="PTHR43283:SF7">
    <property type="entry name" value="BETA-LACTAMASE-RELATED DOMAIN-CONTAINING PROTEIN"/>
    <property type="match status" value="1"/>
</dbReference>
<comment type="caution">
    <text evidence="2">The sequence shown here is derived from an EMBL/GenBank/DDBJ whole genome shotgun (WGS) entry which is preliminary data.</text>
</comment>
<accession>A0A502KVI8</accession>
<reference evidence="2 3" key="1">
    <citation type="submission" date="2019-01" db="EMBL/GenBank/DDBJ databases">
        <title>Litorilituus lipolytica sp. nov., isolated from intertidal sand of the Yellow Sea in China.</title>
        <authorList>
            <person name="Liu A."/>
        </authorList>
    </citation>
    <scope>NUCLEOTIDE SEQUENCE [LARGE SCALE GENOMIC DNA]</scope>
    <source>
        <strain evidence="2 3">RZ04</strain>
    </source>
</reference>
<name>A0A502KVI8_9GAMM</name>
<keyword evidence="3" id="KW-1185">Reference proteome</keyword>
<dbReference type="PANTHER" id="PTHR43283">
    <property type="entry name" value="BETA-LACTAMASE-RELATED"/>
    <property type="match status" value="1"/>
</dbReference>
<dbReference type="OrthoDB" id="9814204at2"/>